<comment type="subcellular location">
    <subcellularLocation>
        <location evidence="1">Host cell</location>
    </subcellularLocation>
    <subcellularLocation>
        <location evidence="2">Secreted</location>
    </subcellularLocation>
</comment>
<organism evidence="5 6">
    <name type="scientific">Peronospora effusa</name>
    <dbReference type="NCBI Taxonomy" id="542832"/>
    <lineage>
        <taxon>Eukaryota</taxon>
        <taxon>Sar</taxon>
        <taxon>Stramenopiles</taxon>
        <taxon>Oomycota</taxon>
        <taxon>Peronosporomycetes</taxon>
        <taxon>Peronosporales</taxon>
        <taxon>Peronosporaceae</taxon>
        <taxon>Peronospora</taxon>
    </lineage>
</organism>
<protein>
    <recommendedName>
        <fullName evidence="4">Crinkler effector protein N-terminal domain-containing protein</fullName>
    </recommendedName>
</protein>
<name>A0A3R7W868_9STRA</name>
<dbReference type="GO" id="GO:0005576">
    <property type="term" value="C:extracellular region"/>
    <property type="evidence" value="ECO:0007669"/>
    <property type="project" value="UniProtKB-SubCell"/>
</dbReference>
<evidence type="ECO:0000259" key="4">
    <source>
        <dbReference type="Pfam" id="PF20147"/>
    </source>
</evidence>
<keyword evidence="3" id="KW-0964">Secreted</keyword>
<evidence type="ECO:0000313" key="6">
    <source>
        <dbReference type="Proteomes" id="UP000286097"/>
    </source>
</evidence>
<accession>A0A3R7W868</accession>
<reference evidence="5 6" key="1">
    <citation type="submission" date="2018-06" db="EMBL/GenBank/DDBJ databases">
        <title>Comparative genomics of downy mildews reveals potential adaptations to biotrophy.</title>
        <authorList>
            <person name="Fletcher K."/>
            <person name="Klosterman S.J."/>
            <person name="Derevnina L."/>
            <person name="Martin F."/>
            <person name="Koike S."/>
            <person name="Reyes Chin-Wo S."/>
            <person name="Mou B."/>
            <person name="Michelmore R."/>
        </authorList>
    </citation>
    <scope>NUCLEOTIDE SEQUENCE [LARGE SCALE GENOMIC DNA]</scope>
    <source>
        <strain evidence="5 6">R13</strain>
    </source>
</reference>
<evidence type="ECO:0000256" key="2">
    <source>
        <dbReference type="ARBA" id="ARBA00004613"/>
    </source>
</evidence>
<evidence type="ECO:0000256" key="3">
    <source>
        <dbReference type="ARBA" id="ARBA00022525"/>
    </source>
</evidence>
<dbReference type="Proteomes" id="UP000286097">
    <property type="component" value="Unassembled WGS sequence"/>
</dbReference>
<feature type="domain" description="Crinkler effector protein N-terminal" evidence="4">
    <location>
        <begin position="2"/>
        <end position="74"/>
    </location>
</feature>
<sequence>MVKLFCAIVGVRGSAFSISIDTNESVDDLKKAIKAGKANALKNFDAHQLRLFLTKRNGVWLSSSTEHVKKLKEGMMTSLLEELV</sequence>
<gene>
    <name evidence="5" type="ORF">DD237_008423</name>
</gene>
<dbReference type="GO" id="GO:0043657">
    <property type="term" value="C:host cell"/>
    <property type="evidence" value="ECO:0007669"/>
    <property type="project" value="UniProtKB-SubCell"/>
</dbReference>
<dbReference type="VEuPathDB" id="FungiDB:DD237_008423"/>
<proteinExistence type="predicted"/>
<dbReference type="Pfam" id="PF20147">
    <property type="entry name" value="Crinkler"/>
    <property type="match status" value="1"/>
</dbReference>
<dbReference type="InterPro" id="IPR045379">
    <property type="entry name" value="Crinkler_N"/>
</dbReference>
<dbReference type="AlphaFoldDB" id="A0A3R7W868"/>
<dbReference type="EMBL" id="QKXF01000055">
    <property type="protein sequence ID" value="RQM18444.1"/>
    <property type="molecule type" value="Genomic_DNA"/>
</dbReference>
<evidence type="ECO:0000256" key="1">
    <source>
        <dbReference type="ARBA" id="ARBA00004340"/>
    </source>
</evidence>
<comment type="caution">
    <text evidence="5">The sequence shown here is derived from an EMBL/GenBank/DDBJ whole genome shotgun (WGS) entry which is preliminary data.</text>
</comment>
<evidence type="ECO:0000313" key="5">
    <source>
        <dbReference type="EMBL" id="RQM18444.1"/>
    </source>
</evidence>